<dbReference type="Proteomes" id="UP000028826">
    <property type="component" value="Unassembled WGS sequence"/>
</dbReference>
<dbReference type="SUPFAM" id="SSF53474">
    <property type="entry name" value="alpha/beta-Hydrolases"/>
    <property type="match status" value="1"/>
</dbReference>
<organism evidence="4 5">
    <name type="scientific">Haematobacter massiliensis</name>
    <dbReference type="NCBI Taxonomy" id="195105"/>
    <lineage>
        <taxon>Bacteria</taxon>
        <taxon>Pseudomonadati</taxon>
        <taxon>Pseudomonadota</taxon>
        <taxon>Alphaproteobacteria</taxon>
        <taxon>Rhodobacterales</taxon>
        <taxon>Paracoccaceae</taxon>
        <taxon>Haematobacter</taxon>
    </lineage>
</organism>
<dbReference type="PANTHER" id="PTHR40841:SF2">
    <property type="entry name" value="SIDEROPHORE-DEGRADING ESTERASE (EUROFUNG)"/>
    <property type="match status" value="1"/>
</dbReference>
<dbReference type="GO" id="GO:0008236">
    <property type="term" value="F:serine-type peptidase activity"/>
    <property type="evidence" value="ECO:0007669"/>
    <property type="project" value="InterPro"/>
</dbReference>
<dbReference type="Gene3D" id="3.40.50.1820">
    <property type="entry name" value="alpha/beta hydrolase"/>
    <property type="match status" value="1"/>
</dbReference>
<evidence type="ECO:0000259" key="3">
    <source>
        <dbReference type="Pfam" id="PF00326"/>
    </source>
</evidence>
<evidence type="ECO:0000313" key="4">
    <source>
        <dbReference type="EMBL" id="KFI28637.1"/>
    </source>
</evidence>
<dbReference type="GO" id="GO:0016788">
    <property type="term" value="F:hydrolase activity, acting on ester bonds"/>
    <property type="evidence" value="ECO:0007669"/>
    <property type="project" value="TreeGrafter"/>
</dbReference>
<protein>
    <submittedName>
        <fullName evidence="4">Esterase</fullName>
    </submittedName>
</protein>
<evidence type="ECO:0000313" key="5">
    <source>
        <dbReference type="Proteomes" id="UP000028826"/>
    </source>
</evidence>
<dbReference type="STRING" id="195105.CN97_17990"/>
<proteinExistence type="inferred from homology"/>
<dbReference type="GO" id="GO:0006508">
    <property type="term" value="P:proteolysis"/>
    <property type="evidence" value="ECO:0007669"/>
    <property type="project" value="InterPro"/>
</dbReference>
<accession>A0A086Y2Y7</accession>
<dbReference type="InterPro" id="IPR052558">
    <property type="entry name" value="Siderophore_Hydrolase_D"/>
</dbReference>
<dbReference type="eggNOG" id="COG2819">
    <property type="taxonomic scope" value="Bacteria"/>
</dbReference>
<evidence type="ECO:0000256" key="1">
    <source>
        <dbReference type="ARBA" id="ARBA00005622"/>
    </source>
</evidence>
<reference evidence="4 5" key="1">
    <citation type="submission" date="2014-03" db="EMBL/GenBank/DDBJ databases">
        <title>Genome of Haematobacter massiliensis CCUG 47968.</title>
        <authorList>
            <person name="Wang D."/>
            <person name="Wang G."/>
        </authorList>
    </citation>
    <scope>NUCLEOTIDE SEQUENCE [LARGE SCALE GENOMIC DNA]</scope>
    <source>
        <strain evidence="4 5">CCUG 47968</strain>
    </source>
</reference>
<comment type="caution">
    <text evidence="4">The sequence shown here is derived from an EMBL/GenBank/DDBJ whole genome shotgun (WGS) entry which is preliminary data.</text>
</comment>
<dbReference type="EMBL" id="JGYG01000007">
    <property type="protein sequence ID" value="KFI28637.1"/>
    <property type="molecule type" value="Genomic_DNA"/>
</dbReference>
<name>A0A086Y2Y7_9RHOB</name>
<dbReference type="AlphaFoldDB" id="A0A086Y2Y7"/>
<comment type="similarity">
    <text evidence="1">Belongs to the esterase D family.</text>
</comment>
<dbReference type="InterPro" id="IPR001375">
    <property type="entry name" value="Peptidase_S9_cat"/>
</dbReference>
<dbReference type="Pfam" id="PF00326">
    <property type="entry name" value="Peptidase_S9"/>
    <property type="match status" value="1"/>
</dbReference>
<dbReference type="InterPro" id="IPR029058">
    <property type="entry name" value="AB_hydrolase_fold"/>
</dbReference>
<dbReference type="RefSeq" id="WP_169743196.1">
    <property type="nucleotide sequence ID" value="NZ_JGYG01000007.1"/>
</dbReference>
<gene>
    <name evidence="4" type="ORF">CN97_17990</name>
</gene>
<evidence type="ECO:0000256" key="2">
    <source>
        <dbReference type="ARBA" id="ARBA00022801"/>
    </source>
</evidence>
<sequence>MTLTRRQLMITPLAFGLGAVGYPALADPVRWSEPLADARSASHSVSRLEISTEAGAYWLFLFAPRGEAPQKGWRSLWMLDGNSVFDRLPAELLAAHPDVAVIAVGYPGVELFDRERRSIDYTPATAGSNVDPRHPDRQTGGDAVFRAALTGPLRQAVEDRIALDPSRRTLWGHSYGGLFTISTLFAAPESFRCWVPASPSTGFGEGALFVAERTARRVPGRIAPVHILLGDRERRRDSPAASMPVPSPQTMSLVERLRERPDLAVQVTVLEGLGHGATFAASFPAAFAAGAV</sequence>
<keyword evidence="2" id="KW-0378">Hydrolase</keyword>
<dbReference type="PANTHER" id="PTHR40841">
    <property type="entry name" value="SIDEROPHORE TRIACETYLFUSARININE C ESTERASE"/>
    <property type="match status" value="1"/>
</dbReference>
<keyword evidence="5" id="KW-1185">Reference proteome</keyword>
<feature type="domain" description="Peptidase S9 prolyl oligopeptidase catalytic" evidence="3">
    <location>
        <begin position="158"/>
        <end position="201"/>
    </location>
</feature>